<dbReference type="GO" id="GO:0005886">
    <property type="term" value="C:plasma membrane"/>
    <property type="evidence" value="ECO:0007669"/>
    <property type="project" value="UniProtKB-SubCell"/>
</dbReference>
<evidence type="ECO:0000256" key="7">
    <source>
        <dbReference type="ARBA" id="ARBA00022696"/>
    </source>
</evidence>
<evidence type="ECO:0000256" key="15">
    <source>
        <dbReference type="ARBA" id="ARBA00023157"/>
    </source>
</evidence>
<dbReference type="GO" id="GO:0007596">
    <property type="term" value="P:blood coagulation"/>
    <property type="evidence" value="ECO:0007669"/>
    <property type="project" value="UniProtKB-KW"/>
</dbReference>
<evidence type="ECO:0000256" key="14">
    <source>
        <dbReference type="ARBA" id="ARBA00023136"/>
    </source>
</evidence>
<dbReference type="FunFam" id="3.30.1360.180:FF:000004">
    <property type="entry name" value="Ectonucleotide pyrophosphatase/phosphodiesterase family member 4"/>
    <property type="match status" value="1"/>
</dbReference>
<dbReference type="RefSeq" id="XP_025065364.1">
    <property type="nucleotide sequence ID" value="XM_025209579.1"/>
</dbReference>
<reference evidence="23" key="1">
    <citation type="submission" date="2025-08" db="UniProtKB">
        <authorList>
            <consortium name="RefSeq"/>
        </authorList>
    </citation>
    <scope>IDENTIFICATION</scope>
</reference>
<evidence type="ECO:0000256" key="6">
    <source>
        <dbReference type="ARBA" id="ARBA00022692"/>
    </source>
</evidence>
<organism evidence="22 23">
    <name type="scientific">Alligator sinensis</name>
    <name type="common">Chinese alligator</name>
    <dbReference type="NCBI Taxonomy" id="38654"/>
    <lineage>
        <taxon>Eukaryota</taxon>
        <taxon>Metazoa</taxon>
        <taxon>Chordata</taxon>
        <taxon>Craniata</taxon>
        <taxon>Vertebrata</taxon>
        <taxon>Euteleostomi</taxon>
        <taxon>Archelosauria</taxon>
        <taxon>Archosauria</taxon>
        <taxon>Crocodylia</taxon>
        <taxon>Alligatoridae</taxon>
        <taxon>Alligatorinae</taxon>
        <taxon>Alligator</taxon>
    </lineage>
</organism>
<dbReference type="Proteomes" id="UP000189705">
    <property type="component" value="Unplaced"/>
</dbReference>
<keyword evidence="7" id="KW-0356">Hemostasis</keyword>
<evidence type="ECO:0000256" key="10">
    <source>
        <dbReference type="ARBA" id="ARBA00022801"/>
    </source>
</evidence>
<accession>A0A3Q0H030</accession>
<dbReference type="GO" id="GO:0047710">
    <property type="term" value="F:bis(5'-adenosyl)-triphosphatase activity"/>
    <property type="evidence" value="ECO:0007669"/>
    <property type="project" value="UniProtKB-EC"/>
</dbReference>
<gene>
    <name evidence="23" type="primary">ENPP4</name>
</gene>
<evidence type="ECO:0000256" key="19">
    <source>
        <dbReference type="ARBA" id="ARBA00031824"/>
    </source>
</evidence>
<evidence type="ECO:0000256" key="18">
    <source>
        <dbReference type="ARBA" id="ARBA00031114"/>
    </source>
</evidence>
<comment type="similarity">
    <text evidence="3">Belongs to the nucleotide pyrophosphatase/phosphodiesterase family.</text>
</comment>
<keyword evidence="15" id="KW-1015">Disulfide bond</keyword>
<dbReference type="GeneID" id="102387455"/>
<evidence type="ECO:0000256" key="8">
    <source>
        <dbReference type="ARBA" id="ARBA00022723"/>
    </source>
</evidence>
<evidence type="ECO:0000256" key="3">
    <source>
        <dbReference type="ARBA" id="ARBA00010594"/>
    </source>
</evidence>
<sequence length="518" mass="58759">MEAGERYASGTWEGTCWHWKQLPQKQSCLRGCPAVPPRFSWAGARVRARGRCIGLAAGNTSEMSMMYFALTFFFSGILTCHGSKSAYNAVPQLLLVSFDGFRADYLKNYKLPHLHEFIKDGVLVKHVSNAFITKTFPNHYSIVTGLYEESHGIVANKMYDAETKKKFSPPHDSDPFWWNEATPIWITNQQQENRTSAAAMWPGTDVKINNTTPHFFMKYNVSVSFVERMEKIVTWLNSSNPPVSFATLYWEEPDASGHKYGPEDTENMRKVLEQVDDHIGFLIAKLKAFGLWDNINIIITSDHGMTQCSQEKIIKLDKCIGRDNYTLVDTTPVAAILPRSNKTYVYNLLKNCSTRMKVYLKEDIPDRFHYHHNNRIQPIILVADEGWTIVQNEPIIRLGDHGYDNALSSMHPFLAAHGPAFTKGYKQNTINTVDIYPMMCHILGLKPQPNNGTFSNTKCLLADQWCISLPEAIGIVIGVLMVLTTLTCLLIIMKNRVPTPRPFSRLQLQDDDDDPLIG</sequence>
<dbReference type="InterPro" id="IPR002591">
    <property type="entry name" value="Phosphodiest/P_Trfase"/>
</dbReference>
<dbReference type="AlphaFoldDB" id="A0A3Q0H030"/>
<dbReference type="CTD" id="22875"/>
<comment type="cofactor">
    <cofactor evidence="1">
        <name>Zn(2+)</name>
        <dbReference type="ChEBI" id="CHEBI:29105"/>
    </cofactor>
</comment>
<evidence type="ECO:0000256" key="20">
    <source>
        <dbReference type="ARBA" id="ARBA00047780"/>
    </source>
</evidence>
<keyword evidence="10" id="KW-0378">Hydrolase</keyword>
<keyword evidence="9" id="KW-0732">Signal</keyword>
<feature type="transmembrane region" description="Helical" evidence="21">
    <location>
        <begin position="472"/>
        <end position="492"/>
    </location>
</feature>
<comment type="function">
    <text evidence="17">Hydrolyzes extracellular Ap3A into AMP and ADP, and Ap4A into AMP and ATP. Ap3A and Ap4A are diadenosine polyphosphates thought to induce proliferation of vascular smooth muscle cells. Acts as a procoagulant, mediating platelet aggregation at the site of nascent thrombus via release of ADP from Ap3A and activation of ADP receptors.</text>
</comment>
<comment type="catalytic activity">
    <reaction evidence="20">
        <text>P(1),P(3)-bis(5'-adenosyl) triphosphate + H2O = AMP + ADP + 2 H(+)</text>
        <dbReference type="Rhea" id="RHEA:13893"/>
        <dbReference type="ChEBI" id="CHEBI:15377"/>
        <dbReference type="ChEBI" id="CHEBI:15378"/>
        <dbReference type="ChEBI" id="CHEBI:58529"/>
        <dbReference type="ChEBI" id="CHEBI:456215"/>
        <dbReference type="ChEBI" id="CHEBI:456216"/>
        <dbReference type="EC" id="3.6.1.29"/>
    </reaction>
</comment>
<keyword evidence="22" id="KW-1185">Reference proteome</keyword>
<evidence type="ECO:0000256" key="5">
    <source>
        <dbReference type="ARBA" id="ARBA00022475"/>
    </source>
</evidence>
<keyword evidence="8" id="KW-0479">Metal-binding</keyword>
<evidence type="ECO:0000256" key="13">
    <source>
        <dbReference type="ARBA" id="ARBA00023084"/>
    </source>
</evidence>
<dbReference type="Gene3D" id="3.40.720.10">
    <property type="entry name" value="Alkaline Phosphatase, subunit A"/>
    <property type="match status" value="1"/>
</dbReference>
<evidence type="ECO:0000256" key="4">
    <source>
        <dbReference type="ARBA" id="ARBA00012377"/>
    </source>
</evidence>
<dbReference type="SUPFAM" id="SSF53649">
    <property type="entry name" value="Alkaline phosphatase-like"/>
    <property type="match status" value="1"/>
</dbReference>
<dbReference type="CDD" id="cd16018">
    <property type="entry name" value="Enpp"/>
    <property type="match status" value="1"/>
</dbReference>
<keyword evidence="12 21" id="KW-1133">Transmembrane helix</keyword>
<evidence type="ECO:0000313" key="23">
    <source>
        <dbReference type="RefSeq" id="XP_025065364.1"/>
    </source>
</evidence>
<dbReference type="Gene3D" id="3.30.1360.180">
    <property type="match status" value="1"/>
</dbReference>
<dbReference type="PANTHER" id="PTHR10151">
    <property type="entry name" value="ECTONUCLEOTIDE PYROPHOSPHATASE/PHOSPHODIESTERASE"/>
    <property type="match status" value="1"/>
</dbReference>
<dbReference type="EC" id="3.6.1.29" evidence="4"/>
<evidence type="ECO:0000256" key="2">
    <source>
        <dbReference type="ARBA" id="ARBA00004251"/>
    </source>
</evidence>
<keyword evidence="6 21" id="KW-0812">Transmembrane</keyword>
<evidence type="ECO:0000256" key="11">
    <source>
        <dbReference type="ARBA" id="ARBA00022833"/>
    </source>
</evidence>
<evidence type="ECO:0000256" key="12">
    <source>
        <dbReference type="ARBA" id="ARBA00022989"/>
    </source>
</evidence>
<proteinExistence type="inferred from homology"/>
<name>A0A3Q0H030_ALLSI</name>
<keyword evidence="14 21" id="KW-0472">Membrane</keyword>
<dbReference type="InterPro" id="IPR017850">
    <property type="entry name" value="Alkaline_phosphatase_core_sf"/>
</dbReference>
<comment type="subcellular location">
    <subcellularLocation>
        <location evidence="2">Cell membrane</location>
        <topology evidence="2">Single-pass type I membrane protein</topology>
    </subcellularLocation>
</comment>
<keyword evidence="11" id="KW-0862">Zinc</keyword>
<evidence type="ECO:0000256" key="16">
    <source>
        <dbReference type="ARBA" id="ARBA00023180"/>
    </source>
</evidence>
<dbReference type="InParanoid" id="A0A3Q0H030"/>
<evidence type="ECO:0000256" key="21">
    <source>
        <dbReference type="SAM" id="Phobius"/>
    </source>
</evidence>
<evidence type="ECO:0000313" key="22">
    <source>
        <dbReference type="Proteomes" id="UP000189705"/>
    </source>
</evidence>
<dbReference type="STRING" id="38654.A0A3Q0H030"/>
<keyword evidence="5" id="KW-1003">Cell membrane</keyword>
<evidence type="ECO:0000256" key="1">
    <source>
        <dbReference type="ARBA" id="ARBA00001947"/>
    </source>
</evidence>
<dbReference type="GO" id="GO:0046872">
    <property type="term" value="F:metal ion binding"/>
    <property type="evidence" value="ECO:0007669"/>
    <property type="project" value="UniProtKB-KW"/>
</dbReference>
<evidence type="ECO:0000256" key="17">
    <source>
        <dbReference type="ARBA" id="ARBA00025036"/>
    </source>
</evidence>
<keyword evidence="13" id="KW-0094">Blood coagulation</keyword>
<keyword evidence="16" id="KW-0325">Glycoprotein</keyword>
<protein>
    <recommendedName>
        <fullName evidence="4">bis(5'-adenosyl)-triphosphatase</fullName>
        <ecNumber evidence="4">3.6.1.29</ecNumber>
    </recommendedName>
    <alternativeName>
        <fullName evidence="19">AP3A hydrolase</fullName>
    </alternativeName>
    <alternativeName>
        <fullName evidence="18">Ectonucleotide pyrophosphatase/phosphodiesterase family member 4</fullName>
    </alternativeName>
</protein>
<dbReference type="PANTHER" id="PTHR10151:SF79">
    <property type="entry name" value="BIS(5'-ADENOSYL)-TRIPHOSPHATASE ENPP4"/>
    <property type="match status" value="1"/>
</dbReference>
<evidence type="ECO:0000256" key="9">
    <source>
        <dbReference type="ARBA" id="ARBA00022729"/>
    </source>
</evidence>
<dbReference type="Pfam" id="PF01663">
    <property type="entry name" value="Phosphodiest"/>
    <property type="match status" value="1"/>
</dbReference>